<dbReference type="Proteomes" id="UP000509448">
    <property type="component" value="Chromosome"/>
</dbReference>
<gene>
    <name evidence="1" type="ORF">NAS2_0685</name>
</gene>
<name>A0A4P2VC63_9ARCH</name>
<evidence type="ECO:0008006" key="3">
    <source>
        <dbReference type="Google" id="ProtNLM"/>
    </source>
</evidence>
<dbReference type="RefSeq" id="WP_174448352.1">
    <property type="nucleotide sequence ID" value="NZ_AP018732.1"/>
</dbReference>
<dbReference type="GeneID" id="55584502"/>
<proteinExistence type="predicted"/>
<dbReference type="Pfam" id="PF12007">
    <property type="entry name" value="DUF3501"/>
    <property type="match status" value="1"/>
</dbReference>
<dbReference type="OrthoDB" id="28141at2157"/>
<dbReference type="EMBL" id="AP018732">
    <property type="protein sequence ID" value="BBE42074.1"/>
    <property type="molecule type" value="Genomic_DNA"/>
</dbReference>
<organism evidence="1 2">
    <name type="scientific">Conexivisphaera calida</name>
    <dbReference type="NCBI Taxonomy" id="1874277"/>
    <lineage>
        <taxon>Archaea</taxon>
        <taxon>Nitrososphaerota</taxon>
        <taxon>Conexivisphaeria</taxon>
        <taxon>Conexivisphaerales</taxon>
        <taxon>Conexivisphaeraceae</taxon>
        <taxon>Conexivisphaera</taxon>
    </lineage>
</organism>
<evidence type="ECO:0000313" key="1">
    <source>
        <dbReference type="EMBL" id="BBE42074.1"/>
    </source>
</evidence>
<sequence>MRPEDFLPPEEYGRIRDEELDRIVEHKRKRRIDYGDRLSFLFEDEYTVRHQVQEVIYMESMRDRREIEDLIATYEPMVPGEDEISLTAFYLIYDERDLEEFNARMAGWESAVKLLSDGRELEGRMAYDDYDPSRPKAVAYLKFRVPPELRDGAVAIRVDHPALSAEIRTSLRARELMGGAHGP</sequence>
<keyword evidence="2" id="KW-1185">Reference proteome</keyword>
<protein>
    <recommendedName>
        <fullName evidence="3">DUF3501 family protein</fullName>
    </recommendedName>
</protein>
<reference evidence="1 2" key="1">
    <citation type="journal article" date="2019" name="ISME J.">
        <title>Isolation and characterization of a thermophilic sulfur- and iron-reducing thaumarchaeote from a terrestrial acidic hot spring.</title>
        <authorList>
            <person name="Kato S."/>
            <person name="Itoh T."/>
            <person name="Yuki M."/>
            <person name="Nagamori M."/>
            <person name="Ohnishi M."/>
            <person name="Uematsu K."/>
            <person name="Suzuki K."/>
            <person name="Takashina T."/>
            <person name="Ohkuma M."/>
        </authorList>
    </citation>
    <scope>NUCLEOTIDE SEQUENCE [LARGE SCALE GENOMIC DNA]</scope>
    <source>
        <strain evidence="1 2">NAS-02</strain>
    </source>
</reference>
<dbReference type="InterPro" id="IPR021890">
    <property type="entry name" value="DUF3501"/>
</dbReference>
<accession>A0A4P2VC63</accession>
<evidence type="ECO:0000313" key="2">
    <source>
        <dbReference type="Proteomes" id="UP000509448"/>
    </source>
</evidence>
<dbReference type="KEGG" id="ccai:NAS2_0685"/>
<dbReference type="AlphaFoldDB" id="A0A4P2VC63"/>